<proteinExistence type="predicted"/>
<feature type="compositionally biased region" description="Polar residues" evidence="1">
    <location>
        <begin position="1"/>
        <end position="18"/>
    </location>
</feature>
<protein>
    <submittedName>
        <fullName evidence="3">Uncharacterized protein</fullName>
    </submittedName>
</protein>
<organism evidence="2 3">
    <name type="scientific">Ditylenchus dipsaci</name>
    <dbReference type="NCBI Taxonomy" id="166011"/>
    <lineage>
        <taxon>Eukaryota</taxon>
        <taxon>Metazoa</taxon>
        <taxon>Ecdysozoa</taxon>
        <taxon>Nematoda</taxon>
        <taxon>Chromadorea</taxon>
        <taxon>Rhabditida</taxon>
        <taxon>Tylenchina</taxon>
        <taxon>Tylenchomorpha</taxon>
        <taxon>Sphaerularioidea</taxon>
        <taxon>Anguinidae</taxon>
        <taxon>Anguininae</taxon>
        <taxon>Ditylenchus</taxon>
    </lineage>
</organism>
<dbReference type="WBParaSite" id="jg11804">
    <property type="protein sequence ID" value="jg11804"/>
    <property type="gene ID" value="jg11804"/>
</dbReference>
<name>A0A915CRU3_9BILA</name>
<feature type="region of interest" description="Disordered" evidence="1">
    <location>
        <begin position="1"/>
        <end position="59"/>
    </location>
</feature>
<evidence type="ECO:0000256" key="1">
    <source>
        <dbReference type="SAM" id="MobiDB-lite"/>
    </source>
</evidence>
<evidence type="ECO:0000313" key="2">
    <source>
        <dbReference type="Proteomes" id="UP000887574"/>
    </source>
</evidence>
<dbReference type="Proteomes" id="UP000887574">
    <property type="component" value="Unplaced"/>
</dbReference>
<evidence type="ECO:0000313" key="3">
    <source>
        <dbReference type="WBParaSite" id="jg11804"/>
    </source>
</evidence>
<dbReference type="AlphaFoldDB" id="A0A915CRU3"/>
<sequence length="72" mass="7572">MISSCSLSTSSYAGNPSIASMLPLNPSNAPRAADSSEASLESSRPPPDAPRHSSNVRPGCSLTIFVDSRFYQ</sequence>
<feature type="compositionally biased region" description="Low complexity" evidence="1">
    <location>
        <begin position="32"/>
        <end position="43"/>
    </location>
</feature>
<accession>A0A915CRU3</accession>
<reference evidence="3" key="1">
    <citation type="submission" date="2022-11" db="UniProtKB">
        <authorList>
            <consortium name="WormBaseParasite"/>
        </authorList>
    </citation>
    <scope>IDENTIFICATION</scope>
</reference>
<keyword evidence="2" id="KW-1185">Reference proteome</keyword>